<name>A0A4R3NQZ6_9HYPH</name>
<dbReference type="GO" id="GO:0016787">
    <property type="term" value="F:hydrolase activity"/>
    <property type="evidence" value="ECO:0007669"/>
    <property type="project" value="UniProtKB-KW"/>
</dbReference>
<dbReference type="PANTHER" id="PTHR46193:SF10">
    <property type="entry name" value="6-PHOSPHOGLUCONATE PHOSPHATASE"/>
    <property type="match status" value="1"/>
</dbReference>
<comment type="cofactor">
    <cofactor evidence="1">
        <name>Mg(2+)</name>
        <dbReference type="ChEBI" id="CHEBI:18420"/>
    </cofactor>
</comment>
<evidence type="ECO:0000256" key="2">
    <source>
        <dbReference type="ARBA" id="ARBA00006171"/>
    </source>
</evidence>
<dbReference type="Pfam" id="PF00702">
    <property type="entry name" value="Hydrolase"/>
    <property type="match status" value="1"/>
</dbReference>
<dbReference type="Gene3D" id="3.40.50.1000">
    <property type="entry name" value="HAD superfamily/HAD-like"/>
    <property type="match status" value="1"/>
</dbReference>
<dbReference type="InterPro" id="IPR023198">
    <property type="entry name" value="PGP-like_dom2"/>
</dbReference>
<dbReference type="InterPro" id="IPR036412">
    <property type="entry name" value="HAD-like_sf"/>
</dbReference>
<dbReference type="NCBIfam" id="TIGR01509">
    <property type="entry name" value="HAD-SF-IA-v3"/>
    <property type="match status" value="1"/>
</dbReference>
<organism evidence="5 6">
    <name type="scientific">Martelella mediterranea</name>
    <dbReference type="NCBI Taxonomy" id="293089"/>
    <lineage>
        <taxon>Bacteria</taxon>
        <taxon>Pseudomonadati</taxon>
        <taxon>Pseudomonadota</taxon>
        <taxon>Alphaproteobacteria</taxon>
        <taxon>Hyphomicrobiales</taxon>
        <taxon>Aurantimonadaceae</taxon>
        <taxon>Martelella</taxon>
    </lineage>
</organism>
<dbReference type="SUPFAM" id="SSF56784">
    <property type="entry name" value="HAD-like"/>
    <property type="match status" value="1"/>
</dbReference>
<evidence type="ECO:0000256" key="1">
    <source>
        <dbReference type="ARBA" id="ARBA00001946"/>
    </source>
</evidence>
<comment type="caution">
    <text evidence="5">The sequence shown here is derived from an EMBL/GenBank/DDBJ whole genome shotgun (WGS) entry which is preliminary data.</text>
</comment>
<keyword evidence="4" id="KW-0460">Magnesium</keyword>
<comment type="similarity">
    <text evidence="2">Belongs to the HAD-like hydrolase superfamily. CbbY/CbbZ/Gph/YieH family.</text>
</comment>
<evidence type="ECO:0000313" key="5">
    <source>
        <dbReference type="EMBL" id="TCT37300.1"/>
    </source>
</evidence>
<dbReference type="OrthoDB" id="9797743at2"/>
<keyword evidence="5" id="KW-0378">Hydrolase</keyword>
<evidence type="ECO:0000313" key="6">
    <source>
        <dbReference type="Proteomes" id="UP000295097"/>
    </source>
</evidence>
<dbReference type="EMBL" id="SMAR01000019">
    <property type="protein sequence ID" value="TCT37300.1"/>
    <property type="molecule type" value="Genomic_DNA"/>
</dbReference>
<dbReference type="RefSeq" id="WP_132312163.1">
    <property type="nucleotide sequence ID" value="NZ_SMAR01000019.1"/>
</dbReference>
<dbReference type="GO" id="GO:0046872">
    <property type="term" value="F:metal ion binding"/>
    <property type="evidence" value="ECO:0007669"/>
    <property type="project" value="UniProtKB-KW"/>
</dbReference>
<keyword evidence="3" id="KW-0479">Metal-binding</keyword>
<reference evidence="5 6" key="1">
    <citation type="submission" date="2019-03" db="EMBL/GenBank/DDBJ databases">
        <title>Freshwater and sediment microbial communities from various areas in North America, analyzing microbe dynamics in response to fracking.</title>
        <authorList>
            <person name="Lamendella R."/>
        </authorList>
    </citation>
    <scope>NUCLEOTIDE SEQUENCE [LARGE SCALE GENOMIC DNA]</scope>
    <source>
        <strain evidence="5 6">175.2</strain>
    </source>
</reference>
<dbReference type="SFLD" id="SFLDG01135">
    <property type="entry name" value="C1.5.6:_HAD__Beta-PGM__Phospha"/>
    <property type="match status" value="1"/>
</dbReference>
<dbReference type="SFLD" id="SFLDS00003">
    <property type="entry name" value="Haloacid_Dehalogenase"/>
    <property type="match status" value="1"/>
</dbReference>
<dbReference type="InterPro" id="IPR051600">
    <property type="entry name" value="Beta-PGM-like"/>
</dbReference>
<dbReference type="InterPro" id="IPR006439">
    <property type="entry name" value="HAD-SF_hydro_IA"/>
</dbReference>
<keyword evidence="6" id="KW-1185">Reference proteome</keyword>
<dbReference type="SFLD" id="SFLDG01129">
    <property type="entry name" value="C1.5:_HAD__Beta-PGM__Phosphata"/>
    <property type="match status" value="1"/>
</dbReference>
<dbReference type="PANTHER" id="PTHR46193">
    <property type="entry name" value="6-PHOSPHOGLUCONATE PHOSPHATASE"/>
    <property type="match status" value="1"/>
</dbReference>
<accession>A0A4R3NQZ6</accession>
<dbReference type="InterPro" id="IPR023214">
    <property type="entry name" value="HAD_sf"/>
</dbReference>
<evidence type="ECO:0000256" key="4">
    <source>
        <dbReference type="ARBA" id="ARBA00022842"/>
    </source>
</evidence>
<gene>
    <name evidence="5" type="ORF">EDC90_101937</name>
</gene>
<dbReference type="CDD" id="cd07526">
    <property type="entry name" value="HAD_BPGM_like"/>
    <property type="match status" value="1"/>
</dbReference>
<dbReference type="Gene3D" id="1.10.150.240">
    <property type="entry name" value="Putative phosphatase, domain 2"/>
    <property type="match status" value="1"/>
</dbReference>
<evidence type="ECO:0000256" key="3">
    <source>
        <dbReference type="ARBA" id="ARBA00022723"/>
    </source>
</evidence>
<dbReference type="Proteomes" id="UP000295097">
    <property type="component" value="Unassembled WGS sequence"/>
</dbReference>
<protein>
    <submittedName>
        <fullName evidence="5">HAD superfamily hydrolase (TIGR01509 family)</fullName>
    </submittedName>
</protein>
<sequence length="229" mass="24665">MSRFDLVIFDCDGVLVDSEILAAQVEAKLLTDAGYPITAGEIGERFAGLTWRDILLAVEHEASIPLQATLLDQSHSILDERIKKELKAIPGAGQAVAQVSEPRCICSNSSTGRLKMMLTKVGLYDLFAPNIFSAEDLGPDRVKPKPDIFLHGAEQMGAQPQKTIVIEDSVHGITGAKAAGMRVIGFTGGSHTYPSHADRLMEAGAETTINRMEDLHAVLTALNEWSGLV</sequence>
<dbReference type="AlphaFoldDB" id="A0A4R3NQZ6"/>
<proteinExistence type="inferred from homology"/>